<keyword evidence="6" id="KW-1185">Reference proteome</keyword>
<dbReference type="AlphaFoldDB" id="A0A9J6DAU4"/>
<name>A0A9J6DAU4_RHIMP</name>
<dbReference type="PANTHER" id="PTHR12442:SF26">
    <property type="entry name" value="CYTOPLASMIC DYNEIN 2 INTERMEDIATE CHAIN 2"/>
    <property type="match status" value="1"/>
</dbReference>
<dbReference type="Gene3D" id="2.130.10.10">
    <property type="entry name" value="YVTN repeat-like/Quinoprotein amine dehydrogenase"/>
    <property type="match status" value="1"/>
</dbReference>
<dbReference type="SUPFAM" id="SSF50978">
    <property type="entry name" value="WD40 repeat-like"/>
    <property type="match status" value="1"/>
</dbReference>
<dbReference type="InterPro" id="IPR001680">
    <property type="entry name" value="WD40_rpt"/>
</dbReference>
<reference evidence="5" key="2">
    <citation type="submission" date="2021-09" db="EMBL/GenBank/DDBJ databases">
        <authorList>
            <person name="Jia N."/>
            <person name="Wang J."/>
            <person name="Shi W."/>
            <person name="Du L."/>
            <person name="Sun Y."/>
            <person name="Zhan W."/>
            <person name="Jiang J."/>
            <person name="Wang Q."/>
            <person name="Zhang B."/>
            <person name="Ji P."/>
            <person name="Sakyi L.B."/>
            <person name="Cui X."/>
            <person name="Yuan T."/>
            <person name="Jiang B."/>
            <person name="Yang W."/>
            <person name="Lam T.T.-Y."/>
            <person name="Chang Q."/>
            <person name="Ding S."/>
            <person name="Wang X."/>
            <person name="Zhu J."/>
            <person name="Ruan X."/>
            <person name="Zhao L."/>
            <person name="Wei J."/>
            <person name="Que T."/>
            <person name="Du C."/>
            <person name="Cheng J."/>
            <person name="Dai P."/>
            <person name="Han X."/>
            <person name="Huang E."/>
            <person name="Gao Y."/>
            <person name="Liu J."/>
            <person name="Shao H."/>
            <person name="Ye R."/>
            <person name="Li L."/>
            <person name="Wei W."/>
            <person name="Wang X."/>
            <person name="Wang C."/>
            <person name="Huo Q."/>
            <person name="Li W."/>
            <person name="Guo W."/>
            <person name="Chen H."/>
            <person name="Chen S."/>
            <person name="Zhou L."/>
            <person name="Zhou L."/>
            <person name="Ni X."/>
            <person name="Tian J."/>
            <person name="Zhou Y."/>
            <person name="Sheng Y."/>
            <person name="Liu T."/>
            <person name="Pan Y."/>
            <person name="Xia L."/>
            <person name="Li J."/>
            <person name="Zhao F."/>
            <person name="Cao W."/>
        </authorList>
    </citation>
    <scope>NUCLEOTIDE SEQUENCE</scope>
    <source>
        <strain evidence="5">Rmic-2018</strain>
        <tissue evidence="5">Larvae</tissue>
    </source>
</reference>
<dbReference type="PANTHER" id="PTHR12442">
    <property type="entry name" value="DYNEIN INTERMEDIATE CHAIN"/>
    <property type="match status" value="1"/>
</dbReference>
<gene>
    <name evidence="5" type="ORF">HPB51_018671</name>
</gene>
<dbReference type="Proteomes" id="UP000821866">
    <property type="component" value="Chromosome 8"/>
</dbReference>
<evidence type="ECO:0000313" key="5">
    <source>
        <dbReference type="EMBL" id="KAH8019276.1"/>
    </source>
</evidence>
<keyword evidence="4" id="KW-0677">Repeat</keyword>
<dbReference type="EMBL" id="JABSTU010000010">
    <property type="protein sequence ID" value="KAH8019276.1"/>
    <property type="molecule type" value="Genomic_DNA"/>
</dbReference>
<evidence type="ECO:0000256" key="1">
    <source>
        <dbReference type="ARBA" id="ARBA00004496"/>
    </source>
</evidence>
<evidence type="ECO:0000256" key="3">
    <source>
        <dbReference type="ARBA" id="ARBA00022574"/>
    </source>
</evidence>
<dbReference type="InterPro" id="IPR036322">
    <property type="entry name" value="WD40_repeat_dom_sf"/>
</dbReference>
<dbReference type="GO" id="GO:0045504">
    <property type="term" value="F:dynein heavy chain binding"/>
    <property type="evidence" value="ECO:0007669"/>
    <property type="project" value="TreeGrafter"/>
</dbReference>
<comment type="subcellular location">
    <subcellularLocation>
        <location evidence="1">Cytoplasm</location>
    </subcellularLocation>
</comment>
<dbReference type="GO" id="GO:0045503">
    <property type="term" value="F:dynein light chain binding"/>
    <property type="evidence" value="ECO:0007669"/>
    <property type="project" value="TreeGrafter"/>
</dbReference>
<protein>
    <submittedName>
        <fullName evidence="5">Uncharacterized protein</fullName>
    </submittedName>
</protein>
<evidence type="ECO:0000256" key="4">
    <source>
        <dbReference type="ARBA" id="ARBA00022737"/>
    </source>
</evidence>
<dbReference type="GO" id="GO:0042073">
    <property type="term" value="P:intraciliary transport"/>
    <property type="evidence" value="ECO:0007669"/>
    <property type="project" value="TreeGrafter"/>
</dbReference>
<dbReference type="GO" id="GO:0097014">
    <property type="term" value="C:ciliary plasm"/>
    <property type="evidence" value="ECO:0007669"/>
    <property type="project" value="TreeGrafter"/>
</dbReference>
<dbReference type="SMART" id="SM00320">
    <property type="entry name" value="WD40"/>
    <property type="match status" value="2"/>
</dbReference>
<reference evidence="5" key="1">
    <citation type="journal article" date="2020" name="Cell">
        <title>Large-Scale Comparative Analyses of Tick Genomes Elucidate Their Genetic Diversity and Vector Capacities.</title>
        <authorList>
            <consortium name="Tick Genome and Microbiome Consortium (TIGMIC)"/>
            <person name="Jia N."/>
            <person name="Wang J."/>
            <person name="Shi W."/>
            <person name="Du L."/>
            <person name="Sun Y."/>
            <person name="Zhan W."/>
            <person name="Jiang J.F."/>
            <person name="Wang Q."/>
            <person name="Zhang B."/>
            <person name="Ji P."/>
            <person name="Bell-Sakyi L."/>
            <person name="Cui X.M."/>
            <person name="Yuan T.T."/>
            <person name="Jiang B.G."/>
            <person name="Yang W.F."/>
            <person name="Lam T.T."/>
            <person name="Chang Q.C."/>
            <person name="Ding S.J."/>
            <person name="Wang X.J."/>
            <person name="Zhu J.G."/>
            <person name="Ruan X.D."/>
            <person name="Zhao L."/>
            <person name="Wei J.T."/>
            <person name="Ye R.Z."/>
            <person name="Que T.C."/>
            <person name="Du C.H."/>
            <person name="Zhou Y.H."/>
            <person name="Cheng J.X."/>
            <person name="Dai P.F."/>
            <person name="Guo W.B."/>
            <person name="Han X.H."/>
            <person name="Huang E.J."/>
            <person name="Li L.F."/>
            <person name="Wei W."/>
            <person name="Gao Y.C."/>
            <person name="Liu J.Z."/>
            <person name="Shao H.Z."/>
            <person name="Wang X."/>
            <person name="Wang C.C."/>
            <person name="Yang T.C."/>
            <person name="Huo Q.B."/>
            <person name="Li W."/>
            <person name="Chen H.Y."/>
            <person name="Chen S.E."/>
            <person name="Zhou L.G."/>
            <person name="Ni X.B."/>
            <person name="Tian J.H."/>
            <person name="Sheng Y."/>
            <person name="Liu T."/>
            <person name="Pan Y.S."/>
            <person name="Xia L.Y."/>
            <person name="Li J."/>
            <person name="Zhao F."/>
            <person name="Cao W.C."/>
        </authorList>
    </citation>
    <scope>NUCLEOTIDE SEQUENCE</scope>
    <source>
        <strain evidence="5">Rmic-2018</strain>
    </source>
</reference>
<dbReference type="InterPro" id="IPR050687">
    <property type="entry name" value="Dynein_IC"/>
</dbReference>
<dbReference type="InterPro" id="IPR015943">
    <property type="entry name" value="WD40/YVTN_repeat-like_dom_sf"/>
</dbReference>
<accession>A0A9J6DAU4</accession>
<evidence type="ECO:0000256" key="2">
    <source>
        <dbReference type="ARBA" id="ARBA00022490"/>
    </source>
</evidence>
<dbReference type="GO" id="GO:0005868">
    <property type="term" value="C:cytoplasmic dynein complex"/>
    <property type="evidence" value="ECO:0007669"/>
    <property type="project" value="TreeGrafter"/>
</dbReference>
<comment type="caution">
    <text evidence="5">The sequence shown here is derived from an EMBL/GenBank/DDBJ whole genome shotgun (WGS) entry which is preliminary data.</text>
</comment>
<evidence type="ECO:0000313" key="6">
    <source>
        <dbReference type="Proteomes" id="UP000821866"/>
    </source>
</evidence>
<organism evidence="5 6">
    <name type="scientific">Rhipicephalus microplus</name>
    <name type="common">Cattle tick</name>
    <name type="synonym">Boophilus microplus</name>
    <dbReference type="NCBI Taxonomy" id="6941"/>
    <lineage>
        <taxon>Eukaryota</taxon>
        <taxon>Metazoa</taxon>
        <taxon>Ecdysozoa</taxon>
        <taxon>Arthropoda</taxon>
        <taxon>Chelicerata</taxon>
        <taxon>Arachnida</taxon>
        <taxon>Acari</taxon>
        <taxon>Parasitiformes</taxon>
        <taxon>Ixodida</taxon>
        <taxon>Ixodoidea</taxon>
        <taxon>Ixodidae</taxon>
        <taxon>Rhipicephalinae</taxon>
        <taxon>Rhipicephalus</taxon>
        <taxon>Boophilus</taxon>
    </lineage>
</organism>
<keyword evidence="2" id="KW-0963">Cytoplasm</keyword>
<sequence length="264" mass="29409">MRDRDSEEVVQASPQGVPAVEARAYDWPSLATFMRQAYPKMIQELESSSRSSRAFRGYRLLADTCEGSESRLYRDIALPRELQCTDSSWNSTGSVIALSYPFDYVNHTCGAVNHNEWCTHEAGVLLWNPHRPSNSCNHNGSFLTTDTCVTSTAFHPQRASVLVAGTVHGDILLWDMQNASDQWASSPAVMHDNHRDLVKCIEWIGNTQESTSLISCGLDGLVIQWMYEPRKGHLEAINYFLLLAENVRLHKQIPSGASSAHVGG</sequence>
<proteinExistence type="predicted"/>
<keyword evidence="3" id="KW-0853">WD repeat</keyword>